<organism evidence="3 4">
    <name type="scientific">Entamoeba invadens IP1</name>
    <dbReference type="NCBI Taxonomy" id="370355"/>
    <lineage>
        <taxon>Eukaryota</taxon>
        <taxon>Amoebozoa</taxon>
        <taxon>Evosea</taxon>
        <taxon>Archamoebae</taxon>
        <taxon>Mastigamoebida</taxon>
        <taxon>Entamoebidae</taxon>
        <taxon>Entamoeba</taxon>
    </lineage>
</organism>
<dbReference type="GeneID" id="14894261"/>
<feature type="region of interest" description="Disordered" evidence="1">
    <location>
        <begin position="786"/>
        <end position="805"/>
    </location>
</feature>
<dbReference type="RefSeq" id="XP_004262032.1">
    <property type="nucleotide sequence ID" value="XM_004261984.1"/>
</dbReference>
<evidence type="ECO:0000313" key="4">
    <source>
        <dbReference type="Proteomes" id="UP000014680"/>
    </source>
</evidence>
<dbReference type="Gene3D" id="2.130.10.10">
    <property type="entry name" value="YVTN repeat-like/Quinoprotein amine dehydrogenase"/>
    <property type="match status" value="2"/>
</dbReference>
<dbReference type="AlphaFoldDB" id="A0A0A1UF75"/>
<dbReference type="EMBL" id="KB206168">
    <property type="protein sequence ID" value="ELP95261.1"/>
    <property type="molecule type" value="Genomic_DNA"/>
</dbReference>
<dbReference type="GO" id="GO:0003676">
    <property type="term" value="F:nucleic acid binding"/>
    <property type="evidence" value="ECO:0007669"/>
    <property type="project" value="InterPro"/>
</dbReference>
<sequence>MSTLLHETIIPPSGVEKSIIHQFTGKYPQLITTISNCLTCYDITPSGLSIRFKERCEANIVDVGYAVVKGVSFLILLFKQARLSVMRYNTETNRFVVHSLHCFEYPELRIREKCTPTAYDDPRMFIDKKGRCISLLCYDRLLWVIPLGSNRSSYRVDLEKFGVSRIVDVISLSGYETPTLAFLHMTVPTWDARTVNTGEATNEIAIINVNPGVVGEEEQECANVVNRISRLPYNTLKMVECYPLPGILLLASVSVLYISTTSSESFILPFGTYFNPPEVWKGVVPFLKLLPMKIRIIQLVKSIHQLSQNLYLTFTDKGDSYYIHLNCVEGIVQEIVLSNAPYKFIPNTVSLYDDYIFLGSVFHDSYLFNYTICEYGKGDIKPFGIHCGDAVRIKNLQERSGQMEEDYPFDFQTPMEKPNELVLKLPELDKIKSVSCIHDYCLEGDEHNGFEFVVCVGFQPFGRIIKIRRNVHTETKISANAPNFVFKGIESGVEITHNGISVNSEVKLSLQENIVRGRVNNGCAVCELENKTTVFYDIQQNKVLKTFIDVEKGAWYPESTDMAEEDDSHYLLLKNKRITLGTQYLSGIGESYARFVDQSTQEQIESDKPEKTEKKNEDNEVLDVECISVVEGKVDIFCVTQNNNFYYYRSLPQKGVFERLKIEIPHKKESKKVPPKIVELMRTSSKASEKRFLVCRAFPFILEFCYGFPCVIPYVENSIYDAVAIDTSKLFLQTDEGGVTVTLPKFETFNYGIPIQEIIVGGTPHNIISSPIGLVYTISTTTTLESPDCPPQLPHSSTQQNALEKPPELTATPLRAELFLEHYKLVYFDQNQSFTFDKGMFVNSLRVLELTINSVKRVLVGCGVNTQTTEDDPVKGNVFLFSLESTSEGTIRHISTVCDGKKAVHAINSIGGYLAVAEGNELQILKGKTESLWVKKCFSDISILINTITFLPMTLSKNKVDEMCYLILLNDMYRSVILLLFQPQKKSVIPLGKDGRDIHAIDAAFVLDKDYFHVLEIDYERNLSVMNYLRTETERISIFEVAATFNVGVDILRLTRLRLGNGYVFVYLSAQGSVGYLTVVNERSYQTLRQINAKMNREPWHFAGTNPEEFRMEKGYGVGYGRRKQVILDGDILKEFHFLTQEQQKRVCLRNTSISDVVNILDNALQRSSLLQLEP</sequence>
<accession>A0A0A1UF75</accession>
<proteinExistence type="predicted"/>
<dbReference type="InterPro" id="IPR004871">
    <property type="entry name" value="RSE1/DDB1/CPSF1_C"/>
</dbReference>
<dbReference type="GO" id="GO:0005634">
    <property type="term" value="C:nucleus"/>
    <property type="evidence" value="ECO:0007669"/>
    <property type="project" value="InterPro"/>
</dbReference>
<protein>
    <recommendedName>
        <fullName evidence="2">RSE1/DDB1/CPSF1 C-terminal domain-containing protein</fullName>
    </recommendedName>
</protein>
<dbReference type="Pfam" id="PF03178">
    <property type="entry name" value="CPSF_A"/>
    <property type="match status" value="1"/>
</dbReference>
<evidence type="ECO:0000256" key="1">
    <source>
        <dbReference type="SAM" id="MobiDB-lite"/>
    </source>
</evidence>
<dbReference type="Proteomes" id="UP000014680">
    <property type="component" value="Unassembled WGS sequence"/>
</dbReference>
<dbReference type="OrthoDB" id="6109at2759"/>
<dbReference type="PANTHER" id="PTHR10644">
    <property type="entry name" value="DNA REPAIR/RNA PROCESSING CPSF FAMILY"/>
    <property type="match status" value="1"/>
</dbReference>
<dbReference type="KEGG" id="eiv:EIN_430670"/>
<dbReference type="OMA" id="RCEANIV"/>
<feature type="domain" description="RSE1/DDB1/CPSF1 C-terminal" evidence="2">
    <location>
        <begin position="832"/>
        <end position="1136"/>
    </location>
</feature>
<dbReference type="InterPro" id="IPR015943">
    <property type="entry name" value="WD40/YVTN_repeat-like_dom_sf"/>
</dbReference>
<evidence type="ECO:0000313" key="3">
    <source>
        <dbReference type="EMBL" id="ELP95261.1"/>
    </source>
</evidence>
<dbReference type="VEuPathDB" id="AmoebaDB:EIN_430670"/>
<dbReference type="InterPro" id="IPR050358">
    <property type="entry name" value="RSE1/DDB1/CFT1"/>
</dbReference>
<reference evidence="3 4" key="1">
    <citation type="submission" date="2012-10" db="EMBL/GenBank/DDBJ databases">
        <authorList>
            <person name="Zafar N."/>
            <person name="Inman J."/>
            <person name="Hall N."/>
            <person name="Lorenzi H."/>
            <person name="Caler E."/>
        </authorList>
    </citation>
    <scope>NUCLEOTIDE SEQUENCE [LARGE SCALE GENOMIC DNA]</scope>
    <source>
        <strain evidence="3 4">IP1</strain>
    </source>
</reference>
<gene>
    <name evidence="3" type="ORF">EIN_430670</name>
</gene>
<name>A0A0A1UF75_ENTIV</name>
<keyword evidence="4" id="KW-1185">Reference proteome</keyword>
<evidence type="ECO:0000259" key="2">
    <source>
        <dbReference type="Pfam" id="PF03178"/>
    </source>
</evidence>